<accession>A0AA41FER7</accession>
<dbReference type="Proteomes" id="UP000708338">
    <property type="component" value="Unassembled WGS sequence"/>
</dbReference>
<dbReference type="GO" id="GO:0016301">
    <property type="term" value="F:kinase activity"/>
    <property type="evidence" value="ECO:0007669"/>
    <property type="project" value="UniProtKB-KW"/>
</dbReference>
<evidence type="ECO:0000313" key="6">
    <source>
        <dbReference type="EMBL" id="MBT9810005.1"/>
    </source>
</evidence>
<dbReference type="AlphaFoldDB" id="A0AA41FER7"/>
<dbReference type="InterPro" id="IPR018485">
    <property type="entry name" value="FGGY_C"/>
</dbReference>
<sequence>MRLLLGLDIGTTAMKTALYDEKGNLLALSTQEYTLITPEINVVEEKEEVYWEAFCSGLSELKQQVTMSRDDEIAMGISAQGETLFFLDENGKSLRNAIVWLDNRAEEEAESLRRRFGNEQCYQVTGQVSFEPCWPAAKILWVKNHEPEIFAKTRKFLLIEDYFIYRLTGRFATEGSLVCSSTYWDIINKRYWPEMLDFLQIREEQLPVVYESARIVGTICPEAAAELGLGANVTVCTGALDQAAGAIGAGNIKEGMFSENIGAALAICVPVSKPVFDPAGRMPLHYFPLPDTYMIHTFTNGGMTLRWFRDKFCQIEKMAQELGAGDAYDLISKEVSEVPAGSDGLMMLPHLAGSLAPDVNAKAKGVWFGFTLQHGRAHFMRAIMESLGYILKRNIEALGNMGIEVKAIRSLGGGAKSRVWNQIKADINQITLETVNTKEAGTLGAAILAGTAVGFFKDVDSAVSSMVSVKERTTPDKEKQEIYKNGYRMYKKLTADLKECFDETK</sequence>
<evidence type="ECO:0000259" key="5">
    <source>
        <dbReference type="Pfam" id="PF02782"/>
    </source>
</evidence>
<dbReference type="PANTHER" id="PTHR43095">
    <property type="entry name" value="SUGAR KINASE"/>
    <property type="match status" value="1"/>
</dbReference>
<evidence type="ECO:0000313" key="7">
    <source>
        <dbReference type="Proteomes" id="UP000708338"/>
    </source>
</evidence>
<evidence type="ECO:0000256" key="2">
    <source>
        <dbReference type="ARBA" id="ARBA00022679"/>
    </source>
</evidence>
<evidence type="ECO:0000256" key="3">
    <source>
        <dbReference type="ARBA" id="ARBA00022777"/>
    </source>
</evidence>
<dbReference type="InterPro" id="IPR043129">
    <property type="entry name" value="ATPase_NBD"/>
</dbReference>
<protein>
    <recommendedName>
        <fullName evidence="8">Xylulokinase</fullName>
    </recommendedName>
</protein>
<dbReference type="InterPro" id="IPR000577">
    <property type="entry name" value="Carb_kinase_FGGY"/>
</dbReference>
<dbReference type="InterPro" id="IPR018484">
    <property type="entry name" value="FGGY_N"/>
</dbReference>
<dbReference type="SUPFAM" id="SSF53067">
    <property type="entry name" value="Actin-like ATPase domain"/>
    <property type="match status" value="2"/>
</dbReference>
<feature type="domain" description="Carbohydrate kinase FGGY C-terminal" evidence="5">
    <location>
        <begin position="290"/>
        <end position="452"/>
    </location>
</feature>
<keyword evidence="2" id="KW-0808">Transferase</keyword>
<dbReference type="PIRSF" id="PIRSF000538">
    <property type="entry name" value="GlpK"/>
    <property type="match status" value="1"/>
</dbReference>
<dbReference type="Gene3D" id="3.30.420.40">
    <property type="match status" value="2"/>
</dbReference>
<dbReference type="EMBL" id="WQPS01000012">
    <property type="protein sequence ID" value="MBT9810005.1"/>
    <property type="molecule type" value="Genomic_DNA"/>
</dbReference>
<reference evidence="6" key="1">
    <citation type="journal article" date="2021" name="Gut Microbes">
        <title>A synthetic consortium of 100 gut commensals modulates the composition and function in a colon model of the microbiome of elderly subjects.</title>
        <authorList>
            <person name="Perez M."/>
            <person name="Ntemiri A."/>
            <person name="Tan H."/>
            <person name="Harris H.M.B."/>
            <person name="Roager H.M."/>
            <person name="Ribiere C."/>
            <person name="O'Toole P.W."/>
        </authorList>
    </citation>
    <scope>NUCLEOTIDE SEQUENCE</scope>
    <source>
        <strain evidence="6">MCC335</strain>
    </source>
</reference>
<dbReference type="RefSeq" id="WP_045092725.1">
    <property type="nucleotide sequence ID" value="NZ_CABJDD010000003.1"/>
</dbReference>
<name>A0AA41FER7_9FIRM</name>
<gene>
    <name evidence="6" type="ORF">GPL26_10165</name>
</gene>
<dbReference type="InterPro" id="IPR050406">
    <property type="entry name" value="FGGY_Carb_Kinase"/>
</dbReference>
<dbReference type="GO" id="GO:0005975">
    <property type="term" value="P:carbohydrate metabolic process"/>
    <property type="evidence" value="ECO:0007669"/>
    <property type="project" value="InterPro"/>
</dbReference>
<dbReference type="Pfam" id="PF00370">
    <property type="entry name" value="FGGY_N"/>
    <property type="match status" value="1"/>
</dbReference>
<dbReference type="Pfam" id="PF02782">
    <property type="entry name" value="FGGY_C"/>
    <property type="match status" value="1"/>
</dbReference>
<evidence type="ECO:0008006" key="8">
    <source>
        <dbReference type="Google" id="ProtNLM"/>
    </source>
</evidence>
<evidence type="ECO:0000256" key="1">
    <source>
        <dbReference type="ARBA" id="ARBA00009156"/>
    </source>
</evidence>
<keyword evidence="3" id="KW-0418">Kinase</keyword>
<feature type="domain" description="Carbohydrate kinase FGGY N-terminal" evidence="4">
    <location>
        <begin position="4"/>
        <end position="248"/>
    </location>
</feature>
<evidence type="ECO:0000259" key="4">
    <source>
        <dbReference type="Pfam" id="PF00370"/>
    </source>
</evidence>
<comment type="similarity">
    <text evidence="1">Belongs to the FGGY kinase family.</text>
</comment>
<comment type="caution">
    <text evidence="6">The sequence shown here is derived from an EMBL/GenBank/DDBJ whole genome shotgun (WGS) entry which is preliminary data.</text>
</comment>
<dbReference type="CDD" id="cd07773">
    <property type="entry name" value="ASKHA_NBD_FGGY_FK"/>
    <property type="match status" value="1"/>
</dbReference>
<organism evidence="6 7">
    <name type="scientific">Enterocloster citroniae</name>
    <dbReference type="NCBI Taxonomy" id="358743"/>
    <lineage>
        <taxon>Bacteria</taxon>
        <taxon>Bacillati</taxon>
        <taxon>Bacillota</taxon>
        <taxon>Clostridia</taxon>
        <taxon>Lachnospirales</taxon>
        <taxon>Lachnospiraceae</taxon>
        <taxon>Enterocloster</taxon>
    </lineage>
</organism>
<proteinExistence type="inferred from homology"/>